<dbReference type="PROSITE" id="PS00149">
    <property type="entry name" value="SULFATASE_2"/>
    <property type="match status" value="1"/>
</dbReference>
<protein>
    <submittedName>
        <fullName evidence="4">Arylsulfatase</fullName>
    </submittedName>
</protein>
<dbReference type="Gene3D" id="3.40.720.10">
    <property type="entry name" value="Alkaline Phosphatase, subunit A"/>
    <property type="match status" value="1"/>
</dbReference>
<keyword evidence="2" id="KW-0378">Hydrolase</keyword>
<evidence type="ECO:0000256" key="1">
    <source>
        <dbReference type="ARBA" id="ARBA00008779"/>
    </source>
</evidence>
<reference evidence="4" key="1">
    <citation type="submission" date="2022-10" db="EMBL/GenBank/DDBJ databases">
        <title>Gaoshiqiia sediminis gen. nov., sp. nov., isolated from coastal sediment.</title>
        <authorList>
            <person name="Yu W.X."/>
            <person name="Mu D.S."/>
            <person name="Du J.Z."/>
            <person name="Liang Y.Q."/>
        </authorList>
    </citation>
    <scope>NUCLEOTIDE SEQUENCE</scope>
    <source>
        <strain evidence="4">A06</strain>
    </source>
</reference>
<evidence type="ECO:0000256" key="2">
    <source>
        <dbReference type="ARBA" id="ARBA00022801"/>
    </source>
</evidence>
<evidence type="ECO:0000313" key="4">
    <source>
        <dbReference type="EMBL" id="MCW0481600.1"/>
    </source>
</evidence>
<accession>A0AA41Y9B3</accession>
<dbReference type="GO" id="GO:0016787">
    <property type="term" value="F:hydrolase activity"/>
    <property type="evidence" value="ECO:0007669"/>
    <property type="project" value="UniProtKB-KW"/>
</dbReference>
<dbReference type="Pfam" id="PF00884">
    <property type="entry name" value="Sulfatase"/>
    <property type="match status" value="1"/>
</dbReference>
<comment type="similarity">
    <text evidence="1">Belongs to the sulfatase family.</text>
</comment>
<dbReference type="Gene3D" id="3.30.1120.10">
    <property type="match status" value="1"/>
</dbReference>
<evidence type="ECO:0000259" key="3">
    <source>
        <dbReference type="Pfam" id="PF00884"/>
    </source>
</evidence>
<dbReference type="InterPro" id="IPR024607">
    <property type="entry name" value="Sulfatase_CS"/>
</dbReference>
<dbReference type="InterPro" id="IPR017850">
    <property type="entry name" value="Alkaline_phosphatase_core_sf"/>
</dbReference>
<feature type="domain" description="Sulfatase N-terminal" evidence="3">
    <location>
        <begin position="29"/>
        <end position="397"/>
    </location>
</feature>
<dbReference type="InterPro" id="IPR052701">
    <property type="entry name" value="GAG_Ulvan_Degrading_Sulfatases"/>
</dbReference>
<sequence>MKNLLLTTTCLATVTACTTAKKEVTPQKPNVLIVYVDDLGFGDVGINGAKGVQTPHVDRLAKNGVNFTDAHCSAATCTPSRYSLLTGSYAFRNQAAVLPGDAPLIIDPNKGTLASMLKDAGYTTGVIGKWHLGLGMGQVNWNEEVKPGPKEIGFDYSFLIPATGDRVPCVFLENQRVVGVDPNDPITVSYSSRVDGLPLGSEHPELLKQQADPQHSNTIINGISRIGYMSGGEKALWKDEDFPFVLTEKAKTFMTENKDNPFFLYFAFHDIHVPRVVNEQFVGQSTMGPRGDAIAQMDWCVGQLVKQLEDLGIAENTLIIFSSDNGPVLDDGYADMAVELVGDHQPAGPFRGAKYSIYEAGTRMPTIVYWPGKVTPKVSSAMLTQVDLYASLAKLAGQEIAPGDAPDSQDHLDAWLGKTETGRESMLEEAYTFALRKGDWKYIKPQTGGTPDWMKNKQVESGLEDVPQLYHLKDDLQESVNLAGNYPELVEEMAAELEKILQ</sequence>
<dbReference type="EMBL" id="JAPAAF010000002">
    <property type="protein sequence ID" value="MCW0481600.1"/>
    <property type="molecule type" value="Genomic_DNA"/>
</dbReference>
<dbReference type="PROSITE" id="PS00523">
    <property type="entry name" value="SULFATASE_1"/>
    <property type="match status" value="1"/>
</dbReference>
<keyword evidence="5" id="KW-1185">Reference proteome</keyword>
<organism evidence="4 5">
    <name type="scientific">Gaoshiqia sediminis</name>
    <dbReference type="NCBI Taxonomy" id="2986998"/>
    <lineage>
        <taxon>Bacteria</taxon>
        <taxon>Pseudomonadati</taxon>
        <taxon>Bacteroidota</taxon>
        <taxon>Bacteroidia</taxon>
        <taxon>Marinilabiliales</taxon>
        <taxon>Prolixibacteraceae</taxon>
        <taxon>Gaoshiqia</taxon>
    </lineage>
</organism>
<dbReference type="CDD" id="cd16143">
    <property type="entry name" value="ARS_like"/>
    <property type="match status" value="1"/>
</dbReference>
<evidence type="ECO:0000313" key="5">
    <source>
        <dbReference type="Proteomes" id="UP001163821"/>
    </source>
</evidence>
<dbReference type="Proteomes" id="UP001163821">
    <property type="component" value="Unassembled WGS sequence"/>
</dbReference>
<dbReference type="AlphaFoldDB" id="A0AA41Y9B3"/>
<comment type="caution">
    <text evidence="4">The sequence shown here is derived from an EMBL/GenBank/DDBJ whole genome shotgun (WGS) entry which is preliminary data.</text>
</comment>
<proteinExistence type="inferred from homology"/>
<gene>
    <name evidence="4" type="ORF">N2K84_02590</name>
</gene>
<dbReference type="SUPFAM" id="SSF53649">
    <property type="entry name" value="Alkaline phosphatase-like"/>
    <property type="match status" value="1"/>
</dbReference>
<dbReference type="PANTHER" id="PTHR43751">
    <property type="entry name" value="SULFATASE"/>
    <property type="match status" value="1"/>
</dbReference>
<dbReference type="PROSITE" id="PS51257">
    <property type="entry name" value="PROKAR_LIPOPROTEIN"/>
    <property type="match status" value="1"/>
</dbReference>
<dbReference type="PANTHER" id="PTHR43751:SF6">
    <property type="entry name" value="N-ACETYLGALACTOSAMINE-6-O-SULFATASE"/>
    <property type="match status" value="1"/>
</dbReference>
<name>A0AA41Y9B3_9BACT</name>
<dbReference type="RefSeq" id="WP_282590209.1">
    <property type="nucleotide sequence ID" value="NZ_JAPAAF010000002.1"/>
</dbReference>
<dbReference type="InterPro" id="IPR000917">
    <property type="entry name" value="Sulfatase_N"/>
</dbReference>